<keyword evidence="3" id="KW-1185">Reference proteome</keyword>
<feature type="compositionally biased region" description="Basic and acidic residues" evidence="1">
    <location>
        <begin position="98"/>
        <end position="111"/>
    </location>
</feature>
<evidence type="ECO:0000313" key="2">
    <source>
        <dbReference type="EMBL" id="CAB1439480.1"/>
    </source>
</evidence>
<protein>
    <submittedName>
        <fullName evidence="2">Uncharacterized protein</fullName>
    </submittedName>
</protein>
<feature type="compositionally biased region" description="Basic and acidic residues" evidence="1">
    <location>
        <begin position="1"/>
        <end position="18"/>
    </location>
</feature>
<comment type="caution">
    <text evidence="2">The sequence shown here is derived from an EMBL/GenBank/DDBJ whole genome shotgun (WGS) entry which is preliminary data.</text>
</comment>
<dbReference type="Proteomes" id="UP001153269">
    <property type="component" value="Unassembled WGS sequence"/>
</dbReference>
<sequence length="117" mass="12794">MKMMNEERQTSGRVDPLEQARVTFPCTHRPGSKIDGHPPSCSAPGPPTRSPLSPSLPRSVTQLSSAQHLLEAGSPGNNHPKGNKNQQQESEEEEVEESDHRSSTTRFRDVQGRGVSP</sequence>
<evidence type="ECO:0000313" key="3">
    <source>
        <dbReference type="Proteomes" id="UP001153269"/>
    </source>
</evidence>
<gene>
    <name evidence="2" type="ORF">PLEPLA_LOCUS27265</name>
</gene>
<feature type="region of interest" description="Disordered" evidence="1">
    <location>
        <begin position="1"/>
        <end position="117"/>
    </location>
</feature>
<proteinExistence type="predicted"/>
<dbReference type="AlphaFoldDB" id="A0A9N7UZ49"/>
<organism evidence="2 3">
    <name type="scientific">Pleuronectes platessa</name>
    <name type="common">European plaice</name>
    <dbReference type="NCBI Taxonomy" id="8262"/>
    <lineage>
        <taxon>Eukaryota</taxon>
        <taxon>Metazoa</taxon>
        <taxon>Chordata</taxon>
        <taxon>Craniata</taxon>
        <taxon>Vertebrata</taxon>
        <taxon>Euteleostomi</taxon>
        <taxon>Actinopterygii</taxon>
        <taxon>Neopterygii</taxon>
        <taxon>Teleostei</taxon>
        <taxon>Neoteleostei</taxon>
        <taxon>Acanthomorphata</taxon>
        <taxon>Carangaria</taxon>
        <taxon>Pleuronectiformes</taxon>
        <taxon>Pleuronectoidei</taxon>
        <taxon>Pleuronectidae</taxon>
        <taxon>Pleuronectes</taxon>
    </lineage>
</organism>
<accession>A0A9N7UZ49</accession>
<dbReference type="EMBL" id="CADEAL010002291">
    <property type="protein sequence ID" value="CAB1439480.1"/>
    <property type="molecule type" value="Genomic_DNA"/>
</dbReference>
<name>A0A9N7UZ49_PLEPL</name>
<evidence type="ECO:0000256" key="1">
    <source>
        <dbReference type="SAM" id="MobiDB-lite"/>
    </source>
</evidence>
<feature type="compositionally biased region" description="Low complexity" evidence="1">
    <location>
        <begin position="50"/>
        <end position="59"/>
    </location>
</feature>
<reference evidence="2" key="1">
    <citation type="submission" date="2020-03" db="EMBL/GenBank/DDBJ databases">
        <authorList>
            <person name="Weist P."/>
        </authorList>
    </citation>
    <scope>NUCLEOTIDE SEQUENCE</scope>
</reference>